<dbReference type="EMBL" id="JAOCFT010000001">
    <property type="protein sequence ID" value="MDH1896564.1"/>
    <property type="molecule type" value="Genomic_DNA"/>
</dbReference>
<protein>
    <submittedName>
        <fullName evidence="1">Uncharacterized protein</fullName>
    </submittedName>
</protein>
<sequence length="78" mass="8574">MSKLHGNIQMLTNADLDKFVDILAVKVEAKIAANQQKRDIQSQITKAVTEALAKQNKAAVSKLDTAEDDIFANYKIGE</sequence>
<dbReference type="AlphaFoldDB" id="A0AA42V8X0"/>
<proteinExistence type="predicted"/>
<dbReference type="Proteomes" id="UP001160758">
    <property type="component" value="Unassembled WGS sequence"/>
</dbReference>
<evidence type="ECO:0000313" key="2">
    <source>
        <dbReference type="Proteomes" id="UP001160758"/>
    </source>
</evidence>
<dbReference type="RefSeq" id="WP_279981075.1">
    <property type="nucleotide sequence ID" value="NZ_JAOCFT010000001.1"/>
</dbReference>
<reference evidence="1" key="1">
    <citation type="submission" date="2022-09" db="EMBL/GenBank/DDBJ databases">
        <title>Intensive care unit water sources are persistently colonized with multi-drug resistant bacteria and are the site of extensive horizontal gene transfer of antibiotic resistance genes.</title>
        <authorList>
            <person name="Diorio-Toth L."/>
        </authorList>
    </citation>
    <scope>NUCLEOTIDE SEQUENCE</scope>
    <source>
        <strain evidence="1">GD03796</strain>
    </source>
</reference>
<gene>
    <name evidence="1" type="ORF">N5I07_02910</name>
</gene>
<evidence type="ECO:0000313" key="1">
    <source>
        <dbReference type="EMBL" id="MDH1896564.1"/>
    </source>
</evidence>
<comment type="caution">
    <text evidence="1">The sequence shown here is derived from an EMBL/GenBank/DDBJ whole genome shotgun (WGS) entry which is preliminary data.</text>
</comment>
<accession>A0AA42V8X0</accession>
<name>A0AA42V8X0_AERCA</name>
<organism evidence="1 2">
    <name type="scientific">Aeromonas caviae</name>
    <name type="common">Aeromonas punctata</name>
    <dbReference type="NCBI Taxonomy" id="648"/>
    <lineage>
        <taxon>Bacteria</taxon>
        <taxon>Pseudomonadati</taxon>
        <taxon>Pseudomonadota</taxon>
        <taxon>Gammaproteobacteria</taxon>
        <taxon>Aeromonadales</taxon>
        <taxon>Aeromonadaceae</taxon>
        <taxon>Aeromonas</taxon>
    </lineage>
</organism>